<reference evidence="1 2" key="1">
    <citation type="submission" date="2016-11" db="EMBL/GenBank/DDBJ databases">
        <authorList>
            <person name="Jaros S."/>
            <person name="Januszkiewicz K."/>
            <person name="Wedrychowicz H."/>
        </authorList>
    </citation>
    <scope>NUCLEOTIDE SEQUENCE [LARGE SCALE GENOMIC DNA]</scope>
    <source>
        <strain evidence="1 2">CECT 7868</strain>
    </source>
</reference>
<dbReference type="EMBL" id="FQXZ01000011">
    <property type="protein sequence ID" value="SHH97990.1"/>
    <property type="molecule type" value="Genomic_DNA"/>
</dbReference>
<dbReference type="SUPFAM" id="SSF54427">
    <property type="entry name" value="NTF2-like"/>
    <property type="match status" value="1"/>
</dbReference>
<dbReference type="Gene3D" id="3.10.450.50">
    <property type="match status" value="1"/>
</dbReference>
<proteinExistence type="predicted"/>
<accession>A0A1M5XDU5</accession>
<dbReference type="STRING" id="1216006.VA7868_01114"/>
<evidence type="ECO:0000313" key="1">
    <source>
        <dbReference type="EMBL" id="SHH97990.1"/>
    </source>
</evidence>
<sequence>MDDNAKLTLIESYIDYYNAFNIPGMLSLLDELIVFENESNGVINTHTEGRAAFEELAQESAKFFSAREQKITYVDLSDAGATVGIDYQGVLAVDLPNGLKAGEVLAVQGKSCFEFSGEKIGYIRDVS</sequence>
<organism evidence="1 2">
    <name type="scientific">Vibrio aerogenes CECT 7868</name>
    <dbReference type="NCBI Taxonomy" id="1216006"/>
    <lineage>
        <taxon>Bacteria</taxon>
        <taxon>Pseudomonadati</taxon>
        <taxon>Pseudomonadota</taxon>
        <taxon>Gammaproteobacteria</taxon>
        <taxon>Vibrionales</taxon>
        <taxon>Vibrionaceae</taxon>
        <taxon>Vibrio</taxon>
    </lineage>
</organism>
<dbReference type="AlphaFoldDB" id="A0A1M5XDU5"/>
<keyword evidence="2" id="KW-1185">Reference proteome</keyword>
<evidence type="ECO:0000313" key="2">
    <source>
        <dbReference type="Proteomes" id="UP000184608"/>
    </source>
</evidence>
<dbReference type="RefSeq" id="WP_073602875.1">
    <property type="nucleotide sequence ID" value="NZ_FQXZ01000011.1"/>
</dbReference>
<gene>
    <name evidence="1" type="ORF">VA7868_01114</name>
</gene>
<dbReference type="OrthoDB" id="582835at2"/>
<dbReference type="Proteomes" id="UP000184608">
    <property type="component" value="Unassembled WGS sequence"/>
</dbReference>
<protein>
    <recommendedName>
        <fullName evidence="3">SnoaL-like domain protein</fullName>
    </recommendedName>
</protein>
<evidence type="ECO:0008006" key="3">
    <source>
        <dbReference type="Google" id="ProtNLM"/>
    </source>
</evidence>
<name>A0A1M5XDU5_9VIBR</name>
<dbReference type="InterPro" id="IPR032710">
    <property type="entry name" value="NTF2-like_dom_sf"/>
</dbReference>